<dbReference type="PANTHER" id="PTHR30429">
    <property type="entry name" value="D-METHIONINE-BINDING LIPOPROTEIN METQ"/>
    <property type="match status" value="1"/>
</dbReference>
<dbReference type="RefSeq" id="WP_188614748.1">
    <property type="nucleotide sequence ID" value="NZ_BMJT01000005.1"/>
</dbReference>
<keyword evidence="3" id="KW-0472">Membrane</keyword>
<evidence type="ECO:0000256" key="6">
    <source>
        <dbReference type="PIRNR" id="PIRNR002854"/>
    </source>
</evidence>
<keyword evidence="5 6" id="KW-0449">Lipoprotein</keyword>
<dbReference type="PANTHER" id="PTHR30429:SF0">
    <property type="entry name" value="METHIONINE-BINDING LIPOPROTEIN METQ"/>
    <property type="match status" value="1"/>
</dbReference>
<dbReference type="AlphaFoldDB" id="A0A917G5Q6"/>
<evidence type="ECO:0000256" key="4">
    <source>
        <dbReference type="ARBA" id="ARBA00023139"/>
    </source>
</evidence>
<dbReference type="Gene3D" id="3.40.190.10">
    <property type="entry name" value="Periplasmic binding protein-like II"/>
    <property type="match status" value="2"/>
</dbReference>
<keyword evidence="2 9" id="KW-0732">Signal</keyword>
<feature type="signal peptide" evidence="9">
    <location>
        <begin position="1"/>
        <end position="21"/>
    </location>
</feature>
<proteinExistence type="inferred from homology"/>
<dbReference type="SUPFAM" id="SSF53850">
    <property type="entry name" value="Periplasmic binding protein-like II"/>
    <property type="match status" value="1"/>
</dbReference>
<dbReference type="PIRSF" id="PIRSF002854">
    <property type="entry name" value="MetQ"/>
    <property type="match status" value="1"/>
</dbReference>
<comment type="similarity">
    <text evidence="6">Belongs to the nlpA lipoprotein family.</text>
</comment>
<feature type="chain" id="PRO_5038548565" description="Lipoprotein" evidence="9">
    <location>
        <begin position="22"/>
        <end position="292"/>
    </location>
</feature>
<gene>
    <name evidence="10" type="ORF">GCM10007425_18380</name>
</gene>
<sequence length="292" mass="32346">MKKWLSALVLVVLVLALAACGANDKKEETTKSSGNDNKEEKTEEQTSENTTLVVGASINPHAVILEQAKPILEKEGIDLQIEEYTEYVLANKDLSNGDLDANFYQHIPYFEGQIAENDYDFANAGGVHIEPIGIYSNKYKKLEELPEGATILLSNSVSDHGRMLSLLEAKGLIKLEEGIDKTKAEIKDIKENPKNFTFDDGTAPEMLVQMYNNDEGDAVLINSNFALDHNINPLEEAIALEASDESPYVNIVAVRSEDKDSEAIKKLMEVLTSKEIQDFIIEEWNGSVVPVK</sequence>
<evidence type="ECO:0000256" key="9">
    <source>
        <dbReference type="SAM" id="SignalP"/>
    </source>
</evidence>
<comment type="subcellular location">
    <subcellularLocation>
        <location evidence="1">Membrane</location>
        <topology evidence="1">Lipid-anchor</topology>
    </subcellularLocation>
</comment>
<dbReference type="GO" id="GO:0016020">
    <property type="term" value="C:membrane"/>
    <property type="evidence" value="ECO:0007669"/>
    <property type="project" value="UniProtKB-SubCell"/>
</dbReference>
<dbReference type="Proteomes" id="UP000616608">
    <property type="component" value="Unassembled WGS sequence"/>
</dbReference>
<evidence type="ECO:0000256" key="7">
    <source>
        <dbReference type="PIRSR" id="PIRSR002854-1"/>
    </source>
</evidence>
<evidence type="ECO:0000313" key="11">
    <source>
        <dbReference type="Proteomes" id="UP000616608"/>
    </source>
</evidence>
<dbReference type="PROSITE" id="PS51257">
    <property type="entry name" value="PROKAR_LIPOPROTEIN"/>
    <property type="match status" value="1"/>
</dbReference>
<evidence type="ECO:0000256" key="3">
    <source>
        <dbReference type="ARBA" id="ARBA00023136"/>
    </source>
</evidence>
<feature type="compositionally biased region" description="Basic and acidic residues" evidence="8">
    <location>
        <begin position="25"/>
        <end position="44"/>
    </location>
</feature>
<evidence type="ECO:0000256" key="8">
    <source>
        <dbReference type="SAM" id="MobiDB-lite"/>
    </source>
</evidence>
<feature type="lipid moiety-binding region" description="S-diacylglycerol cysteine" evidence="7">
    <location>
        <position position="20"/>
    </location>
</feature>
<keyword evidence="4" id="KW-0564">Palmitate</keyword>
<reference evidence="10" key="2">
    <citation type="submission" date="2020-09" db="EMBL/GenBank/DDBJ databases">
        <authorList>
            <person name="Sun Q."/>
            <person name="Zhou Y."/>
        </authorList>
    </citation>
    <scope>NUCLEOTIDE SEQUENCE</scope>
    <source>
        <strain evidence="10">CGMCC 1.15760</strain>
    </source>
</reference>
<dbReference type="Pfam" id="PF03180">
    <property type="entry name" value="Lipoprotein_9"/>
    <property type="match status" value="1"/>
</dbReference>
<comment type="caution">
    <text evidence="10">The sequence shown here is derived from an EMBL/GenBank/DDBJ whole genome shotgun (WGS) entry which is preliminary data.</text>
</comment>
<evidence type="ECO:0000313" key="10">
    <source>
        <dbReference type="EMBL" id="GGG24232.1"/>
    </source>
</evidence>
<protein>
    <recommendedName>
        <fullName evidence="6">Lipoprotein</fullName>
    </recommendedName>
</protein>
<name>A0A917G5Q6_9BACI</name>
<reference evidence="10" key="1">
    <citation type="journal article" date="2014" name="Int. J. Syst. Evol. Microbiol.">
        <title>Complete genome sequence of Corynebacterium casei LMG S-19264T (=DSM 44701T), isolated from a smear-ripened cheese.</title>
        <authorList>
            <consortium name="US DOE Joint Genome Institute (JGI-PGF)"/>
            <person name="Walter F."/>
            <person name="Albersmeier A."/>
            <person name="Kalinowski J."/>
            <person name="Ruckert C."/>
        </authorList>
    </citation>
    <scope>NUCLEOTIDE SEQUENCE</scope>
    <source>
        <strain evidence="10">CGMCC 1.15760</strain>
    </source>
</reference>
<dbReference type="InterPro" id="IPR004872">
    <property type="entry name" value="Lipoprotein_NlpA"/>
</dbReference>
<evidence type="ECO:0000256" key="2">
    <source>
        <dbReference type="ARBA" id="ARBA00022729"/>
    </source>
</evidence>
<organism evidence="10 11">
    <name type="scientific">Lysinibacillus alkalisoli</name>
    <dbReference type="NCBI Taxonomy" id="1911548"/>
    <lineage>
        <taxon>Bacteria</taxon>
        <taxon>Bacillati</taxon>
        <taxon>Bacillota</taxon>
        <taxon>Bacilli</taxon>
        <taxon>Bacillales</taxon>
        <taxon>Bacillaceae</taxon>
        <taxon>Lysinibacillus</taxon>
    </lineage>
</organism>
<accession>A0A917G5Q6</accession>
<evidence type="ECO:0000256" key="1">
    <source>
        <dbReference type="ARBA" id="ARBA00004635"/>
    </source>
</evidence>
<dbReference type="EMBL" id="BMJT01000005">
    <property type="protein sequence ID" value="GGG24232.1"/>
    <property type="molecule type" value="Genomic_DNA"/>
</dbReference>
<keyword evidence="11" id="KW-1185">Reference proteome</keyword>
<feature type="region of interest" description="Disordered" evidence="8">
    <location>
        <begin position="25"/>
        <end position="51"/>
    </location>
</feature>
<evidence type="ECO:0000256" key="5">
    <source>
        <dbReference type="ARBA" id="ARBA00023288"/>
    </source>
</evidence>